<dbReference type="SUPFAM" id="SSF69318">
    <property type="entry name" value="Integrin alpha N-terminal domain"/>
    <property type="match status" value="1"/>
</dbReference>
<evidence type="ECO:0000256" key="4">
    <source>
        <dbReference type="SAM" id="SignalP"/>
    </source>
</evidence>
<dbReference type="InterPro" id="IPR013517">
    <property type="entry name" value="FG-GAP"/>
</dbReference>
<dbReference type="Gene3D" id="2.60.40.4070">
    <property type="match status" value="1"/>
</dbReference>
<dbReference type="SUPFAM" id="SSF101898">
    <property type="entry name" value="NHL repeat"/>
    <property type="match status" value="1"/>
</dbReference>
<dbReference type="InterPro" id="IPR002909">
    <property type="entry name" value="IPT_dom"/>
</dbReference>
<name>A0A502GQG1_9BACT</name>
<dbReference type="InterPro" id="IPR013431">
    <property type="entry name" value="Delta_60_rpt"/>
</dbReference>
<dbReference type="NCBIfam" id="TIGR02608">
    <property type="entry name" value="delta_60_rpt"/>
    <property type="match status" value="7"/>
</dbReference>
<dbReference type="SUPFAM" id="SSF56988">
    <property type="entry name" value="Anthrax protective antigen"/>
    <property type="match status" value="2"/>
</dbReference>
<dbReference type="SMART" id="SM00191">
    <property type="entry name" value="Int_alpha"/>
    <property type="match status" value="1"/>
</dbReference>
<keyword evidence="3" id="KW-0325">Glycoprotein</keyword>
<evidence type="ECO:0000259" key="5">
    <source>
        <dbReference type="PROSITE" id="PS51820"/>
    </source>
</evidence>
<dbReference type="InterPro" id="IPR028994">
    <property type="entry name" value="Integrin_alpha_N"/>
</dbReference>
<dbReference type="PANTHER" id="PTHR46580:SF2">
    <property type="entry name" value="MAM DOMAIN-CONTAINING PROTEIN"/>
    <property type="match status" value="1"/>
</dbReference>
<dbReference type="OrthoDB" id="9805017at2"/>
<dbReference type="InterPro" id="IPR037524">
    <property type="entry name" value="PA14/GLEYA"/>
</dbReference>
<dbReference type="Gene3D" id="2.80.10.50">
    <property type="match status" value="4"/>
</dbReference>
<dbReference type="InterPro" id="IPR013519">
    <property type="entry name" value="Int_alpha_beta-p"/>
</dbReference>
<dbReference type="SMART" id="SM00758">
    <property type="entry name" value="PA14"/>
    <property type="match status" value="2"/>
</dbReference>
<dbReference type="Proteomes" id="UP000317646">
    <property type="component" value="Unassembled WGS sequence"/>
</dbReference>
<accession>A0A502GQG1</accession>
<feature type="domain" description="PA14" evidence="5">
    <location>
        <begin position="1079"/>
        <end position="1219"/>
    </location>
</feature>
<keyword evidence="1 4" id="KW-0732">Signal</keyword>
<dbReference type="Pfam" id="PF01833">
    <property type="entry name" value="TIG"/>
    <property type="match status" value="1"/>
</dbReference>
<dbReference type="InterPro" id="IPR011658">
    <property type="entry name" value="PA14_dom"/>
</dbReference>
<keyword evidence="7" id="KW-1185">Reference proteome</keyword>
<dbReference type="InterPro" id="IPR014756">
    <property type="entry name" value="Ig_E-set"/>
</dbReference>
<reference evidence="6 7" key="1">
    <citation type="journal article" date="2019" name="Environ. Microbiol.">
        <title>Species interactions and distinct microbial communities in high Arctic permafrost affected cryosols are associated with the CH4 and CO2 gas fluxes.</title>
        <authorList>
            <person name="Altshuler I."/>
            <person name="Hamel J."/>
            <person name="Turney S."/>
            <person name="Magnuson E."/>
            <person name="Levesque R."/>
            <person name="Greer C."/>
            <person name="Whyte L.G."/>
        </authorList>
    </citation>
    <scope>NUCLEOTIDE SEQUENCE [LARGE SCALE GENOMIC DNA]</scope>
    <source>
        <strain evidence="6 7">S9.2P</strain>
    </source>
</reference>
<dbReference type="PANTHER" id="PTHR46580">
    <property type="entry name" value="SENSOR KINASE-RELATED"/>
    <property type="match status" value="1"/>
</dbReference>
<protein>
    <submittedName>
        <fullName evidence="6">T9SS C-terminal target domain-containing protein</fullName>
    </submittedName>
</protein>
<dbReference type="Pfam" id="PF01839">
    <property type="entry name" value="FG-GAP"/>
    <property type="match status" value="1"/>
</dbReference>
<dbReference type="Gene3D" id="2.60.40.10">
    <property type="entry name" value="Immunoglobulins"/>
    <property type="match status" value="1"/>
</dbReference>
<dbReference type="Gene3D" id="2.130.10.130">
    <property type="entry name" value="Integrin alpha, N-terminal"/>
    <property type="match status" value="2"/>
</dbReference>
<evidence type="ECO:0000256" key="2">
    <source>
        <dbReference type="ARBA" id="ARBA00022737"/>
    </source>
</evidence>
<dbReference type="SUPFAM" id="SSF81296">
    <property type="entry name" value="E set domains"/>
    <property type="match status" value="1"/>
</dbReference>
<evidence type="ECO:0000313" key="6">
    <source>
        <dbReference type="EMBL" id="TPG64577.1"/>
    </source>
</evidence>
<dbReference type="Pfam" id="PF18962">
    <property type="entry name" value="Por_Secre_tail"/>
    <property type="match status" value="1"/>
</dbReference>
<evidence type="ECO:0000313" key="7">
    <source>
        <dbReference type="Proteomes" id="UP000317646"/>
    </source>
</evidence>
<dbReference type="Pfam" id="PF13517">
    <property type="entry name" value="FG-GAP_3"/>
    <property type="match status" value="2"/>
</dbReference>
<dbReference type="PROSITE" id="PS51820">
    <property type="entry name" value="PA14"/>
    <property type="match status" value="2"/>
</dbReference>
<gene>
    <name evidence="6" type="ORF">EAH73_15545</name>
</gene>
<dbReference type="Gene3D" id="2.60.120.380">
    <property type="match status" value="2"/>
</dbReference>
<sequence>MLNFSSIVHPRQAPRCLARPLAALGLLLATAGAVQAQPATFGPMATYPVSGANNFVATGDLNSDGVLDLVSTSNYNVNVLLGQAAGGFAAAVAYPVGGINEEVALADVNHDGKLDVVLASGPNVRVLLGTGSGTLKAASAYPNGAYANNAPSNSYSLKLYDVTRDGVLDAVTTTVNTQVSVLPGIAAGTFDAASTYEAGSHQRGLSVADFNHDGFADLAISETDQNNVYVLLGQATGFAKPVSYPVGQVSPFIETADLNRDGQLDIIVSGFSATGVKVLTGNANGTFNAAVAYQATATSTFLSGLTVGDVNGDGYPDVLVGDFNQGKVYVLPGSATGALGAAVALSVGAGAYDIALADINRDNRLDLVVANSAGNTLGVLLNTTVSPLAASSIMPASGPAGTLVTITGAGLDRVRGVRFGTGGLGLIAAQSATSLTVRVPVDAASAPLTLVPATGSAVPSATSFTYAPRPAGLVATLSPAGPLDVCQPRTLTASAASPAFTIGSGFNEIVLSIVAQANGQVLVGGRFTTYQGVAAGRLVRLNADGTRDNSFATGAGFNDYVNSVVLQADGKVLVGGRFTTYQGTPANRLVRLNPDGTRDASFVTGAGFNYPVESVAVQADGRVLAGGTFTTYNGTPAFNLIRLSATGNPDATFATSAGFSTSFVYSVVVQANGQVLVGGEFRRYQGATANGLVRLNADGSRDANFTPSITGDVRCLAVQANGQILAGGNVGYVNQDPAHLIRLNANGSPDASFNNGQGGTQDFSNLVNSVAVQPDGKVLVGGEFDGFRTAAANFLIRLNADGSRDNSFAVGQGPNANVYSVAVQADGQVLAGGFFTAYQGAAANSLVRLTASGTPNNTPTPVGGASFSFAPGSSTTNPLVTSTPGTYTATASLNGETSAPSNAVVLTACTSLALRAPENPAGTVAGLRYQYYEASGANFTGLPDFAGLTPKQTGTAPGFYVSSLTQRSYGYALRYSGYVTVPADGQYTFFTTSDDGSQLFIGSQLVVDNDGSHGAQERSGTVGLQAGTHLLTVTYFQNGGGNQLSVNYQGPGVSKQAIPGASLRYVPASFLRAPENPASTVAGLRYQYYEASGANFTGLPDFAGLTPKQTGTAPGFDAASLAQRSYGYALRYSGYVTVPADGQYTFFTTSDDGSQLFIGSQLVVDNDGSHGAQERSGTVGLQAGTHLLTVTYFQNGGGNQLSVNYQGPGVSKQAIPGASLRYVPASASTSTTNALLVTTERLGAESLAAQAYPNPFTTEVTLSFTLPQAGTYSLAVYDVTGRLVEQLPGGQAAAGEAQQLTWTTARYASGFYLLRLRSAAGTQQLRLVKQ</sequence>
<comment type="caution">
    <text evidence="6">The sequence shown here is derived from an EMBL/GenBank/DDBJ whole genome shotgun (WGS) entry which is preliminary data.</text>
</comment>
<dbReference type="Pfam" id="PF07691">
    <property type="entry name" value="PA14"/>
    <property type="match status" value="2"/>
</dbReference>
<dbReference type="EMBL" id="RCYZ01000006">
    <property type="protein sequence ID" value="TPG64577.1"/>
    <property type="molecule type" value="Genomic_DNA"/>
</dbReference>
<dbReference type="CDD" id="cd00102">
    <property type="entry name" value="IPT"/>
    <property type="match status" value="1"/>
</dbReference>
<feature type="chain" id="PRO_5021375276" evidence="4">
    <location>
        <begin position="37"/>
        <end position="1330"/>
    </location>
</feature>
<keyword evidence="2" id="KW-0677">Repeat</keyword>
<evidence type="ECO:0000256" key="3">
    <source>
        <dbReference type="ARBA" id="ARBA00023180"/>
    </source>
</evidence>
<dbReference type="InterPro" id="IPR013783">
    <property type="entry name" value="Ig-like_fold"/>
</dbReference>
<feature type="domain" description="PA14" evidence="5">
    <location>
        <begin position="922"/>
        <end position="1062"/>
    </location>
</feature>
<dbReference type="InterPro" id="IPR026444">
    <property type="entry name" value="Secre_tail"/>
</dbReference>
<dbReference type="Pfam" id="PF17164">
    <property type="entry name" value="DUF5122"/>
    <property type="match status" value="7"/>
</dbReference>
<dbReference type="NCBIfam" id="TIGR04183">
    <property type="entry name" value="Por_Secre_tail"/>
    <property type="match status" value="1"/>
</dbReference>
<evidence type="ECO:0000256" key="1">
    <source>
        <dbReference type="ARBA" id="ARBA00022729"/>
    </source>
</evidence>
<feature type="signal peptide" evidence="4">
    <location>
        <begin position="1"/>
        <end position="36"/>
    </location>
</feature>
<organism evidence="6 7">
    <name type="scientific">Hymenobacter nivis</name>
    <dbReference type="NCBI Taxonomy" id="1850093"/>
    <lineage>
        <taxon>Bacteria</taxon>
        <taxon>Pseudomonadati</taxon>
        <taxon>Bacteroidota</taxon>
        <taxon>Cytophagia</taxon>
        <taxon>Cytophagales</taxon>
        <taxon>Hymenobacteraceae</taxon>
        <taxon>Hymenobacter</taxon>
    </lineage>
</organism>
<dbReference type="RefSeq" id="WP_140468159.1">
    <property type="nucleotide sequence ID" value="NZ_RCYZ01000006.1"/>
</dbReference>
<proteinExistence type="predicted"/>